<accession>A0A0A9EU50</accession>
<dbReference type="AlphaFoldDB" id="A0A0A9EU50"/>
<organism evidence="1">
    <name type="scientific">Arundo donax</name>
    <name type="common">Giant reed</name>
    <name type="synonym">Donax arundinaceus</name>
    <dbReference type="NCBI Taxonomy" id="35708"/>
    <lineage>
        <taxon>Eukaryota</taxon>
        <taxon>Viridiplantae</taxon>
        <taxon>Streptophyta</taxon>
        <taxon>Embryophyta</taxon>
        <taxon>Tracheophyta</taxon>
        <taxon>Spermatophyta</taxon>
        <taxon>Magnoliopsida</taxon>
        <taxon>Liliopsida</taxon>
        <taxon>Poales</taxon>
        <taxon>Poaceae</taxon>
        <taxon>PACMAD clade</taxon>
        <taxon>Arundinoideae</taxon>
        <taxon>Arundineae</taxon>
        <taxon>Arundo</taxon>
    </lineage>
</organism>
<reference evidence="1" key="1">
    <citation type="submission" date="2014-09" db="EMBL/GenBank/DDBJ databases">
        <authorList>
            <person name="Magalhaes I.L.F."/>
            <person name="Oliveira U."/>
            <person name="Santos F.R."/>
            <person name="Vidigal T.H.D.A."/>
            <person name="Brescovit A.D."/>
            <person name="Santos A.J."/>
        </authorList>
    </citation>
    <scope>NUCLEOTIDE SEQUENCE</scope>
    <source>
        <tissue evidence="1">Shoot tissue taken approximately 20 cm above the soil surface</tissue>
    </source>
</reference>
<evidence type="ECO:0000313" key="1">
    <source>
        <dbReference type="EMBL" id="JAD99542.1"/>
    </source>
</evidence>
<sequence length="31" mass="3743">MKLHFWYNNTWGKKGKIQCAQHYVSSIILFT</sequence>
<protein>
    <submittedName>
        <fullName evidence="1">Uncharacterized protein</fullName>
    </submittedName>
</protein>
<name>A0A0A9EU50_ARUDO</name>
<dbReference type="EMBL" id="GBRH01198353">
    <property type="protein sequence ID" value="JAD99542.1"/>
    <property type="molecule type" value="Transcribed_RNA"/>
</dbReference>
<proteinExistence type="predicted"/>
<reference evidence="1" key="2">
    <citation type="journal article" date="2015" name="Data Brief">
        <title>Shoot transcriptome of the giant reed, Arundo donax.</title>
        <authorList>
            <person name="Barrero R.A."/>
            <person name="Guerrero F.D."/>
            <person name="Moolhuijzen P."/>
            <person name="Goolsby J.A."/>
            <person name="Tidwell J."/>
            <person name="Bellgard S.E."/>
            <person name="Bellgard M.I."/>
        </authorList>
    </citation>
    <scope>NUCLEOTIDE SEQUENCE</scope>
    <source>
        <tissue evidence="1">Shoot tissue taken approximately 20 cm above the soil surface</tissue>
    </source>
</reference>